<organism evidence="1 2">
    <name type="scientific">Escherichia coli</name>
    <dbReference type="NCBI Taxonomy" id="562"/>
    <lineage>
        <taxon>Bacteria</taxon>
        <taxon>Pseudomonadati</taxon>
        <taxon>Pseudomonadota</taxon>
        <taxon>Gammaproteobacteria</taxon>
        <taxon>Enterobacterales</taxon>
        <taxon>Enterobacteriaceae</taxon>
        <taxon>Escherichia</taxon>
    </lineage>
</organism>
<dbReference type="AlphaFoldDB" id="A0A376UGL1"/>
<dbReference type="PANTHER" id="PTHR35604">
    <property type="entry name" value="TRANSPOSASE INSH FOR INSERTION SEQUENCE ELEMENT IS5A-RELATED"/>
    <property type="match status" value="1"/>
</dbReference>
<evidence type="ECO:0000313" key="2">
    <source>
        <dbReference type="Proteomes" id="UP000254079"/>
    </source>
</evidence>
<evidence type="ECO:0000313" key="1">
    <source>
        <dbReference type="EMBL" id="STI88178.1"/>
    </source>
</evidence>
<accession>A0A376UGL1</accession>
<protein>
    <submittedName>
        <fullName evidence="1">Putative transposase B, IS5</fullName>
    </submittedName>
</protein>
<gene>
    <name evidence="1" type="ORF">NCTC8622_07372</name>
</gene>
<sequence>MAGGLIRGNHATHYCMQHWYNLSDGADGRCSVRNRLHASVCRLSLDSALPDRTTIMNFRHLLEQHQLARQLFKTINRWLAEAGVMMIRHLGRCHHH</sequence>
<dbReference type="PANTHER" id="PTHR35604:SF2">
    <property type="entry name" value="TRANSPOSASE INSH FOR INSERTION SEQUENCE ELEMENT IS5A-RELATED"/>
    <property type="match status" value="1"/>
</dbReference>
<name>A0A376UGL1_ECOLX</name>
<reference evidence="1 2" key="1">
    <citation type="submission" date="2018-06" db="EMBL/GenBank/DDBJ databases">
        <authorList>
            <consortium name="Pathogen Informatics"/>
            <person name="Doyle S."/>
        </authorList>
    </citation>
    <scope>NUCLEOTIDE SEQUENCE [LARGE SCALE GENOMIC DNA]</scope>
    <source>
        <strain evidence="1 2">NCTC8622</strain>
    </source>
</reference>
<proteinExistence type="predicted"/>
<dbReference type="Proteomes" id="UP000254079">
    <property type="component" value="Unassembled WGS sequence"/>
</dbReference>
<dbReference type="EMBL" id="UGCP01000002">
    <property type="protein sequence ID" value="STI88178.1"/>
    <property type="molecule type" value="Genomic_DNA"/>
</dbReference>